<evidence type="ECO:0000256" key="3">
    <source>
        <dbReference type="ARBA" id="ARBA00023163"/>
    </source>
</evidence>
<dbReference type="PANTHER" id="PTHR13859">
    <property type="entry name" value="ATROPHIN-RELATED"/>
    <property type="match status" value="1"/>
</dbReference>
<accession>A0A8J4VD30</accession>
<proteinExistence type="predicted"/>
<dbReference type="Pfam" id="PF24662">
    <property type="entry name" value="DUF7650"/>
    <property type="match status" value="1"/>
</dbReference>
<keyword evidence="9" id="KW-1185">Reference proteome</keyword>
<feature type="compositionally biased region" description="Basic and acidic residues" evidence="5">
    <location>
        <begin position="539"/>
        <end position="557"/>
    </location>
</feature>
<sequence length="1073" mass="119471">MDSVQVIDRGDCIEDAFDEQSLSPESSDAYDVFGEPQEFPRMGDEYQVEIPPLISGPEYLWLTKNPADRPHDFLVGLAVPVMWISTDEVEYIKNESKKAFGGSTEVFNKDESRGTECIRETHIFLEGDKLEPNAEPTNSTLDNGINLIESTNVAKQHEMKIEFHDMGRGKDYRPVPGSLGDLWSDTEEASFILGLYIFGKNLALVKRFIGSKKMGDILSFYYGKFYRSDRYHRWAECRKLRSRRCICGQRIFTGLRQQEFLSRLLSHVSEQCQNILMEVSKAFGEGRMLLEEYVFTLKASVGLNALVEAVGIGKGKQDLTGIMEPLKSTQVFPVHPEIPIGKACSTLTTLEIANFLTGGFRLSKTRSNDLFWEAVWPRLLARGWHSEQPNSNGCATGSKHSLVFLIPGIKKFSRRKLVKGNDYFDSVSDVLSKVASDPGLLELEMGVDNDYRSKEGNGPTDETKLDKEDFPDQQRHCYLKPRTPNRSTDAMTFTVVDTSLANGKATKVRELRSLPSGVMNTFASGSDSEEDDGDDSEELTDKSDSSDTLYSDRDKPRAMNNNFDPGTSFNGTGLENNASNEVFQVNGHDHTNLPVSISCDQKTIMCSDTQPRKGKKCQLSQGMGPDNKDHLPPIAKRHRKLNAFGRSETNLSKLNNLGGDPLNQEKASGFAKNPDFSERVVSKMDMSQEKKLSASLSKGSISISSKGILGGTCFAAEDHHEGPQPRTLIDLNLPIPPDVEADEPFMIETKERKHDQISNEPDNPNGVKPLEYVANSEQQPNINNRRQSTRSRPLTTKALEALAFGYLDTKQKRKSRDASSRETSMLRPSRRARGKVRAAENFGNSMVDFKVEERANGMCQNNSDILTKLQTRFALDKSALIREKMGQAFRRASGRIKASSPNIEPMASSKPKTVADRQPPVVGPTDVSKISRAVDIDADGNPKINPDNVLEERDPKYDAMLSQMTGRIRSKPGGKLEMGEAAVGERYDRPMPKLRNTKPDSGYEETPAPPGTLNVAQLRQIILLHQGKAADHEGPMDIQQIAEKFQVDVVQVQRIVQFLSTPPEDSSKSENSV</sequence>
<keyword evidence="3" id="KW-0804">Transcription</keyword>
<feature type="domain" description="DUF7952" evidence="7">
    <location>
        <begin position="183"/>
        <end position="313"/>
    </location>
</feature>
<feature type="region of interest" description="Disordered" evidence="5">
    <location>
        <begin position="516"/>
        <end position="575"/>
    </location>
</feature>
<evidence type="ECO:0000313" key="9">
    <source>
        <dbReference type="Proteomes" id="UP000737018"/>
    </source>
</evidence>
<feature type="region of interest" description="Disordered" evidence="5">
    <location>
        <begin position="751"/>
        <end position="770"/>
    </location>
</feature>
<feature type="compositionally biased region" description="Polar residues" evidence="5">
    <location>
        <begin position="559"/>
        <end position="575"/>
    </location>
</feature>
<keyword evidence="4" id="KW-0539">Nucleus</keyword>
<dbReference type="AlphaFoldDB" id="A0A8J4VD30"/>
<dbReference type="Pfam" id="PF25826">
    <property type="entry name" value="DUF7952"/>
    <property type="match status" value="1"/>
</dbReference>
<comment type="caution">
    <text evidence="8">The sequence shown here is derived from an EMBL/GenBank/DDBJ whole genome shotgun (WGS) entry which is preliminary data.</text>
</comment>
<evidence type="ECO:0000256" key="4">
    <source>
        <dbReference type="ARBA" id="ARBA00023242"/>
    </source>
</evidence>
<feature type="region of interest" description="Disordered" evidence="5">
    <location>
        <begin position="446"/>
        <end position="485"/>
    </location>
</feature>
<protein>
    <recommendedName>
        <fullName evidence="10">SANT domain-containing protein</fullName>
    </recommendedName>
</protein>
<dbReference type="SUPFAM" id="SSF46689">
    <property type="entry name" value="Homeodomain-like"/>
    <property type="match status" value="1"/>
</dbReference>
<dbReference type="EMBL" id="JRKL02002960">
    <property type="protein sequence ID" value="KAF3956908.1"/>
    <property type="molecule type" value="Genomic_DNA"/>
</dbReference>
<feature type="region of interest" description="Disordered" evidence="5">
    <location>
        <begin position="891"/>
        <end position="925"/>
    </location>
</feature>
<evidence type="ECO:0008006" key="10">
    <source>
        <dbReference type="Google" id="ProtNLM"/>
    </source>
</evidence>
<dbReference type="GO" id="GO:0005634">
    <property type="term" value="C:nucleus"/>
    <property type="evidence" value="ECO:0007669"/>
    <property type="project" value="UniProtKB-SubCell"/>
</dbReference>
<dbReference type="InterPro" id="IPR056067">
    <property type="entry name" value="DUF7650"/>
</dbReference>
<gene>
    <name evidence="8" type="ORF">CMV_018023</name>
</gene>
<evidence type="ECO:0000256" key="2">
    <source>
        <dbReference type="ARBA" id="ARBA00023015"/>
    </source>
</evidence>
<dbReference type="FunFam" id="1.10.10.60:FF:000374">
    <property type="entry name" value="Arginine-glutamic acid dipeptide repeat protein"/>
    <property type="match status" value="1"/>
</dbReference>
<feature type="region of interest" description="Disordered" evidence="5">
    <location>
        <begin position="810"/>
        <end position="836"/>
    </location>
</feature>
<comment type="subcellular location">
    <subcellularLocation>
        <location evidence="1">Nucleus</location>
    </subcellularLocation>
</comment>
<feature type="compositionally biased region" description="Acidic residues" evidence="5">
    <location>
        <begin position="527"/>
        <end position="538"/>
    </location>
</feature>
<feature type="region of interest" description="Disordered" evidence="5">
    <location>
        <begin position="990"/>
        <end position="1010"/>
    </location>
</feature>
<dbReference type="Gene3D" id="1.10.10.60">
    <property type="entry name" value="Homeodomain-like"/>
    <property type="match status" value="1"/>
</dbReference>
<dbReference type="OrthoDB" id="1634742at2759"/>
<evidence type="ECO:0000256" key="1">
    <source>
        <dbReference type="ARBA" id="ARBA00004123"/>
    </source>
</evidence>
<evidence type="ECO:0000259" key="7">
    <source>
        <dbReference type="Pfam" id="PF25826"/>
    </source>
</evidence>
<dbReference type="InterPro" id="IPR057712">
    <property type="entry name" value="DUF7952"/>
</dbReference>
<evidence type="ECO:0000313" key="8">
    <source>
        <dbReference type="EMBL" id="KAF3956908.1"/>
    </source>
</evidence>
<name>A0A8J4VD30_9ROSI</name>
<evidence type="ECO:0000259" key="6">
    <source>
        <dbReference type="Pfam" id="PF24662"/>
    </source>
</evidence>
<evidence type="ECO:0000256" key="5">
    <source>
        <dbReference type="SAM" id="MobiDB-lite"/>
    </source>
</evidence>
<organism evidence="8 9">
    <name type="scientific">Castanea mollissima</name>
    <name type="common">Chinese chestnut</name>
    <dbReference type="NCBI Taxonomy" id="60419"/>
    <lineage>
        <taxon>Eukaryota</taxon>
        <taxon>Viridiplantae</taxon>
        <taxon>Streptophyta</taxon>
        <taxon>Embryophyta</taxon>
        <taxon>Tracheophyta</taxon>
        <taxon>Spermatophyta</taxon>
        <taxon>Magnoliopsida</taxon>
        <taxon>eudicotyledons</taxon>
        <taxon>Gunneridae</taxon>
        <taxon>Pentapetalae</taxon>
        <taxon>rosids</taxon>
        <taxon>fabids</taxon>
        <taxon>Fagales</taxon>
        <taxon>Fagaceae</taxon>
        <taxon>Castanea</taxon>
    </lineage>
</organism>
<reference evidence="8" key="1">
    <citation type="submission" date="2020-03" db="EMBL/GenBank/DDBJ databases">
        <title>Castanea mollissima Vanexum genome sequencing.</title>
        <authorList>
            <person name="Staton M."/>
        </authorList>
    </citation>
    <scope>NUCLEOTIDE SEQUENCE</scope>
    <source>
        <tissue evidence="8">Leaf</tissue>
    </source>
</reference>
<keyword evidence="2" id="KW-0805">Transcription regulation</keyword>
<dbReference type="InterPro" id="IPR009057">
    <property type="entry name" value="Homeodomain-like_sf"/>
</dbReference>
<feature type="domain" description="DUF7650" evidence="6">
    <location>
        <begin position="351"/>
        <end position="438"/>
    </location>
</feature>
<feature type="compositionally biased region" description="Basic and acidic residues" evidence="5">
    <location>
        <begin position="449"/>
        <end position="475"/>
    </location>
</feature>
<dbReference type="Proteomes" id="UP000737018">
    <property type="component" value="Unassembled WGS sequence"/>
</dbReference>
<dbReference type="GO" id="GO:0003714">
    <property type="term" value="F:transcription corepressor activity"/>
    <property type="evidence" value="ECO:0007669"/>
    <property type="project" value="TreeGrafter"/>
</dbReference>
<dbReference type="PANTHER" id="PTHR13859:SF34">
    <property type="entry name" value="SANT DOMAIN-CONTAINING PROTEIN"/>
    <property type="match status" value="1"/>
</dbReference>